<dbReference type="SUPFAM" id="SSF69593">
    <property type="entry name" value="Glycerol-3-phosphate (1)-acyltransferase"/>
    <property type="match status" value="1"/>
</dbReference>
<accession>A0A251P2S2</accession>
<dbReference type="Proteomes" id="UP000006882">
    <property type="component" value="Chromosome G5"/>
</dbReference>
<reference evidence="3 4" key="1">
    <citation type="journal article" date="2013" name="Nat. Genet.">
        <title>The high-quality draft genome of peach (Prunus persica) identifies unique patterns of genetic diversity, domestication and genome evolution.</title>
        <authorList>
            <consortium name="International Peach Genome Initiative"/>
            <person name="Verde I."/>
            <person name="Abbott A.G."/>
            <person name="Scalabrin S."/>
            <person name="Jung S."/>
            <person name="Shu S."/>
            <person name="Marroni F."/>
            <person name="Zhebentyayeva T."/>
            <person name="Dettori M.T."/>
            <person name="Grimwood J."/>
            <person name="Cattonaro F."/>
            <person name="Zuccolo A."/>
            <person name="Rossini L."/>
            <person name="Jenkins J."/>
            <person name="Vendramin E."/>
            <person name="Meisel L.A."/>
            <person name="Decroocq V."/>
            <person name="Sosinski B."/>
            <person name="Prochnik S."/>
            <person name="Mitros T."/>
            <person name="Policriti A."/>
            <person name="Cipriani G."/>
            <person name="Dondini L."/>
            <person name="Ficklin S."/>
            <person name="Goodstein D.M."/>
            <person name="Xuan P."/>
            <person name="Del Fabbro C."/>
            <person name="Aramini V."/>
            <person name="Copetti D."/>
            <person name="Gonzalez S."/>
            <person name="Horner D.S."/>
            <person name="Falchi R."/>
            <person name="Lucas S."/>
            <person name="Mica E."/>
            <person name="Maldonado J."/>
            <person name="Lazzari B."/>
            <person name="Bielenberg D."/>
            <person name="Pirona R."/>
            <person name="Miculan M."/>
            <person name="Barakat A."/>
            <person name="Testolin R."/>
            <person name="Stella A."/>
            <person name="Tartarini S."/>
            <person name="Tonutti P."/>
            <person name="Arus P."/>
            <person name="Orellana A."/>
            <person name="Wells C."/>
            <person name="Main D."/>
            <person name="Vizzotto G."/>
            <person name="Silva H."/>
            <person name="Salamini F."/>
            <person name="Schmutz J."/>
            <person name="Morgante M."/>
            <person name="Rokhsar D.S."/>
        </authorList>
    </citation>
    <scope>NUCLEOTIDE SEQUENCE [LARGE SCALE GENOMIC DNA]</scope>
    <source>
        <strain evidence="4">cv. Nemared</strain>
    </source>
</reference>
<protein>
    <recommendedName>
        <fullName evidence="2">Phospholipid/glycerol acyltransferase domain-containing protein</fullName>
    </recommendedName>
</protein>
<feature type="short sequence motif" description="HXXXXD motif" evidence="1">
    <location>
        <begin position="75"/>
        <end position="80"/>
    </location>
</feature>
<dbReference type="GO" id="GO:0006650">
    <property type="term" value="P:glycerophospholipid metabolic process"/>
    <property type="evidence" value="ECO:0007669"/>
    <property type="project" value="InterPro"/>
</dbReference>
<dbReference type="InterPro" id="IPR002123">
    <property type="entry name" value="Plipid/glycerol_acylTrfase"/>
</dbReference>
<keyword evidence="4" id="KW-1185">Reference proteome</keyword>
<dbReference type="CDD" id="cd07985">
    <property type="entry name" value="LPLAT_GPAT"/>
    <property type="match status" value="1"/>
</dbReference>
<dbReference type="AlphaFoldDB" id="A0A251P2S2"/>
<sequence length="305" mass="34024">MFSGEGLVYVFCLLSIPFVEVEQRILISYSYIGPLHKDCGIHSSKRNSYVGNISVFKDIEEKIQQGHNIFLISNHQTEADPAVIALLLETTNSYLSENMTYIAGDRVVTDPLCKPFSMGRNLICVYSKKHMNDVPELTEMKRKANTRSLKEMALLLRGGSQIVWIAPSGGRDRPDPVTGEWYPAPFDASSLDNLRRLAEHSAAPGHIYPLALLCHNIMPPPLQVEKEIGEKRMISFHGTGLSVAPEITFSDISASCQNPEEARETYTQALYKIVTEQYNVLKSAIHCKQGLKASTPNVSLSQPWN</sequence>
<dbReference type="PIRSF" id="PIRSF000431">
    <property type="entry name" value="Glycerol-3-P_O-acyltransfrase"/>
    <property type="match status" value="1"/>
</dbReference>
<dbReference type="Pfam" id="PF01553">
    <property type="entry name" value="Acyltransferase"/>
    <property type="match status" value="1"/>
</dbReference>
<evidence type="ECO:0000313" key="3">
    <source>
        <dbReference type="EMBL" id="ONI05866.1"/>
    </source>
</evidence>
<organism evidence="3 4">
    <name type="scientific">Prunus persica</name>
    <name type="common">Peach</name>
    <name type="synonym">Amygdalus persica</name>
    <dbReference type="NCBI Taxonomy" id="3760"/>
    <lineage>
        <taxon>Eukaryota</taxon>
        <taxon>Viridiplantae</taxon>
        <taxon>Streptophyta</taxon>
        <taxon>Embryophyta</taxon>
        <taxon>Tracheophyta</taxon>
        <taxon>Spermatophyta</taxon>
        <taxon>Magnoliopsida</taxon>
        <taxon>eudicotyledons</taxon>
        <taxon>Gunneridae</taxon>
        <taxon>Pentapetalae</taxon>
        <taxon>rosids</taxon>
        <taxon>fabids</taxon>
        <taxon>Rosales</taxon>
        <taxon>Rosaceae</taxon>
        <taxon>Amygdaloideae</taxon>
        <taxon>Amygdaleae</taxon>
        <taxon>Prunus</taxon>
    </lineage>
</organism>
<feature type="domain" description="Phospholipid/glycerol acyltransferase" evidence="2">
    <location>
        <begin position="69"/>
        <end position="215"/>
    </location>
</feature>
<evidence type="ECO:0000313" key="4">
    <source>
        <dbReference type="Proteomes" id="UP000006882"/>
    </source>
</evidence>
<gene>
    <name evidence="3" type="ORF">PRUPE_5G027200</name>
</gene>
<name>A0A251P2S2_PRUPE</name>
<evidence type="ECO:0000259" key="2">
    <source>
        <dbReference type="SMART" id="SM00563"/>
    </source>
</evidence>
<reference evidence="3" key="2">
    <citation type="submission" date="2016-12" db="EMBL/GenBank/DDBJ databases">
        <title>WGS assembly of Prunus persica.</title>
        <authorList>
            <person name="Verde I."/>
            <person name="Jenkins J."/>
            <person name="Dondini L."/>
            <person name="Micali S."/>
            <person name="Pagliarani G."/>
            <person name="Vendramin E."/>
            <person name="Paris R."/>
            <person name="Aramini V."/>
            <person name="Gazza L."/>
            <person name="Rossini L."/>
            <person name="Bassi D."/>
            <person name="Troggio M."/>
            <person name="Shu S."/>
            <person name="Grimwood J.H."/>
            <person name="Tartarini S."/>
            <person name="Dettori M.T."/>
            <person name="Schmutz J."/>
        </authorList>
    </citation>
    <scope>NUCLEOTIDE SEQUENCE</scope>
</reference>
<dbReference type="Gramene" id="ONI05865">
    <property type="protein sequence ID" value="ONI05865"/>
    <property type="gene ID" value="PRUPE_5G027200"/>
</dbReference>
<dbReference type="SMART" id="SM00563">
    <property type="entry name" value="PlsC"/>
    <property type="match status" value="1"/>
</dbReference>
<dbReference type="EMBL" id="CM007655">
    <property type="protein sequence ID" value="ONI05865.1"/>
    <property type="molecule type" value="Genomic_DNA"/>
</dbReference>
<dbReference type="InterPro" id="IPR016222">
    <property type="entry name" value="G3P_O-acylTrfase_chlp"/>
</dbReference>
<dbReference type="PANTHER" id="PTHR35695:SF1">
    <property type="entry name" value="GLYCEROL-3-PHOSPHATE ACYLTRANSFERASE, CHLOROPLASTIC"/>
    <property type="match status" value="1"/>
</dbReference>
<dbReference type="GO" id="GO:0004366">
    <property type="term" value="F:glycerol-3-phosphate O-acyltransferase activity"/>
    <property type="evidence" value="ECO:0007669"/>
    <property type="project" value="InterPro"/>
</dbReference>
<proteinExistence type="predicted"/>
<evidence type="ECO:0000256" key="1">
    <source>
        <dbReference type="PIRSR" id="PIRSR000431-2"/>
    </source>
</evidence>
<dbReference type="Gramene" id="ONI05866">
    <property type="protein sequence ID" value="ONI05866"/>
    <property type="gene ID" value="PRUPE_5G027200"/>
</dbReference>
<dbReference type="PANTHER" id="PTHR35695">
    <property type="entry name" value="GLYCEROL-3-PHOSPHATE ACYLTRANSFERASE, CHLOROPLASTIC"/>
    <property type="match status" value="1"/>
</dbReference>
<dbReference type="Gene3D" id="3.40.1130.10">
    <property type="entry name" value="Glycerol-3-phosphate (1)-acyltransferase"/>
    <property type="match status" value="1"/>
</dbReference>
<dbReference type="EMBL" id="CM007655">
    <property type="protein sequence ID" value="ONI05866.1"/>
    <property type="molecule type" value="Genomic_DNA"/>
</dbReference>